<evidence type="ECO:0000313" key="1">
    <source>
        <dbReference type="EMBL" id="RSZ57505.1"/>
    </source>
</evidence>
<comment type="caution">
    <text evidence="1">The sequence shown here is derived from an EMBL/GenBank/DDBJ whole genome shotgun (WGS) entry which is preliminary data.</text>
</comment>
<sequence length="450" mass="48554">MKTSLITALVLGLQLQPGVAQDRLECLLPQGGRILMEGPCEAPNDDRPDTCDTQYSTRYLGPDGAAPVELGVTSMRRTADSGTPAEMCAHFYVRDGTLHAPGAGYGEYRTVARGQLAALVATPHHDDAVDQQANRESARQALSRPGYTRMAVLGGTWVVEEALTRWHWGHYAGADVYRAPLSQVSQTSSTDEGKSWSAPLITSAPRLFAIGASALDQADAARPGAALIADKRRERRALLAQGKQLVLRCRLPDRAEFVLSGRLPDATDGELPPFVPLVSVGYVAAPGRAAIEVEPELALVMGLPTAAGAQQEQVCNKAGLANGVPYIGISMLDQGGKRFTDFSFPDKIWYPSAPPRQASELLMRRELSYGMNVALTRRARVIALEYPLVSQACTRAARRDQLPVCPVGAVLRSESHDNGRTWSDLVFSGSSWIFAPGQSTDQQPGRARLR</sequence>
<proteinExistence type="predicted"/>
<dbReference type="Proteomes" id="UP000278085">
    <property type="component" value="Unassembled WGS sequence"/>
</dbReference>
<dbReference type="OrthoDB" id="8767160at2"/>
<gene>
    <name evidence="1" type="ORF">EJB06_17525</name>
</gene>
<protein>
    <submittedName>
        <fullName evidence="1">Uncharacterized protein</fullName>
    </submittedName>
</protein>
<name>A0A430HJ14_9BURK</name>
<accession>A0A430HJ14</accession>
<reference evidence="1 2" key="1">
    <citation type="submission" date="2018-12" db="EMBL/GenBank/DDBJ databases">
        <authorList>
            <person name="Yang E."/>
        </authorList>
    </citation>
    <scope>NUCLEOTIDE SEQUENCE [LARGE SCALE GENOMIC DNA]</scope>
    <source>
        <strain evidence="1 2">SOD</strain>
    </source>
</reference>
<dbReference type="RefSeq" id="WP_126075318.1">
    <property type="nucleotide sequence ID" value="NZ_CP051166.1"/>
</dbReference>
<evidence type="ECO:0000313" key="2">
    <source>
        <dbReference type="Proteomes" id="UP000278085"/>
    </source>
</evidence>
<dbReference type="AlphaFoldDB" id="A0A430HJ14"/>
<keyword evidence="2" id="KW-1185">Reference proteome</keyword>
<dbReference type="EMBL" id="RXLQ01000009">
    <property type="protein sequence ID" value="RSZ57505.1"/>
    <property type="molecule type" value="Genomic_DNA"/>
</dbReference>
<organism evidence="1 2">
    <name type="scientific">Massilia atriviolacea</name>
    <dbReference type="NCBI Taxonomy" id="2495579"/>
    <lineage>
        <taxon>Bacteria</taxon>
        <taxon>Pseudomonadati</taxon>
        <taxon>Pseudomonadota</taxon>
        <taxon>Betaproteobacteria</taxon>
        <taxon>Burkholderiales</taxon>
        <taxon>Oxalobacteraceae</taxon>
        <taxon>Telluria group</taxon>
        <taxon>Massilia</taxon>
    </lineage>
</organism>